<dbReference type="SUPFAM" id="SSF50475">
    <property type="entry name" value="FMN-binding split barrel"/>
    <property type="match status" value="1"/>
</dbReference>
<dbReference type="PANTHER" id="PTHR39428:SF3">
    <property type="entry name" value="DEAZAFLAVIN-DEPENDENT NITROREDUCTASE"/>
    <property type="match status" value="1"/>
</dbReference>
<dbReference type="NCBIfam" id="TIGR00026">
    <property type="entry name" value="hi_GC_TIGR00026"/>
    <property type="match status" value="1"/>
</dbReference>
<reference evidence="3 4" key="1">
    <citation type="submission" date="2021-04" db="EMBL/GenBank/DDBJ databases">
        <title>Nocardia tengchongensis.</title>
        <authorList>
            <person name="Zhuang k."/>
            <person name="Ran Y."/>
            <person name="Li W."/>
        </authorList>
    </citation>
    <scope>NUCLEOTIDE SEQUENCE [LARGE SCALE GENOMIC DNA]</scope>
    <source>
        <strain evidence="3 4">CFH S0057</strain>
    </source>
</reference>
<dbReference type="PANTHER" id="PTHR39428">
    <property type="entry name" value="F420H(2)-DEPENDENT QUINONE REDUCTASE RV1261C"/>
    <property type="match status" value="1"/>
</dbReference>
<protein>
    <submittedName>
        <fullName evidence="3">Nitroreductase family deazaflavin-dependent oxidoreductase</fullName>
    </submittedName>
</protein>
<sequence length="151" mass="16393">MPPNLALKAMNIAHRGLLRATGGKLGNSFSGMPSLELTTIGRKSGRPHTVMLTSPLVDGDTIIVVASRGGGPAHPAWYLNLRDRPEVDVSFRSGPRQRMTARIATAAERAELWPKVTAKYDVYAAYQQGTTREIPLVLLTPAVIPGRKPRQ</sequence>
<dbReference type="EMBL" id="CP074371">
    <property type="protein sequence ID" value="QVI24345.1"/>
    <property type="molecule type" value="Genomic_DNA"/>
</dbReference>
<evidence type="ECO:0000313" key="4">
    <source>
        <dbReference type="Proteomes" id="UP000683310"/>
    </source>
</evidence>
<dbReference type="InterPro" id="IPR004378">
    <property type="entry name" value="F420H2_quin_Rdtase"/>
</dbReference>
<evidence type="ECO:0000313" key="3">
    <source>
        <dbReference type="EMBL" id="QVI24345.1"/>
    </source>
</evidence>
<name>A0ABX8D0U8_9NOCA</name>
<accession>A0ABX8D0U8</accession>
<dbReference type="Gene3D" id="2.30.110.10">
    <property type="entry name" value="Electron Transport, Fmn-binding Protein, Chain A"/>
    <property type="match status" value="1"/>
</dbReference>
<comment type="catalytic activity">
    <reaction evidence="2">
        <text>oxidized coenzyme F420-(gamma-L-Glu)(n) + a quinol + H(+) = reduced coenzyme F420-(gamma-L-Glu)(n) + a quinone</text>
        <dbReference type="Rhea" id="RHEA:39663"/>
        <dbReference type="Rhea" id="RHEA-COMP:12939"/>
        <dbReference type="Rhea" id="RHEA-COMP:14378"/>
        <dbReference type="ChEBI" id="CHEBI:15378"/>
        <dbReference type="ChEBI" id="CHEBI:24646"/>
        <dbReference type="ChEBI" id="CHEBI:132124"/>
        <dbReference type="ChEBI" id="CHEBI:133980"/>
        <dbReference type="ChEBI" id="CHEBI:139511"/>
    </reaction>
</comment>
<gene>
    <name evidence="3" type="ORF">KHQ06_17235</name>
</gene>
<comment type="similarity">
    <text evidence="1">Belongs to the F420H(2)-dependent quinone reductase family.</text>
</comment>
<dbReference type="Pfam" id="PF04075">
    <property type="entry name" value="F420H2_quin_red"/>
    <property type="match status" value="1"/>
</dbReference>
<proteinExistence type="inferred from homology"/>
<keyword evidence="4" id="KW-1185">Reference proteome</keyword>
<evidence type="ECO:0000256" key="2">
    <source>
        <dbReference type="ARBA" id="ARBA00049106"/>
    </source>
</evidence>
<dbReference type="RefSeq" id="WP_213560408.1">
    <property type="nucleotide sequence ID" value="NZ_JBHZDI010000125.1"/>
</dbReference>
<dbReference type="InterPro" id="IPR012349">
    <property type="entry name" value="Split_barrel_FMN-bd"/>
</dbReference>
<evidence type="ECO:0000256" key="1">
    <source>
        <dbReference type="ARBA" id="ARBA00008710"/>
    </source>
</evidence>
<dbReference type="Proteomes" id="UP000683310">
    <property type="component" value="Chromosome"/>
</dbReference>
<organism evidence="3 4">
    <name type="scientific">Nocardia tengchongensis</name>
    <dbReference type="NCBI Taxonomy" id="2055889"/>
    <lineage>
        <taxon>Bacteria</taxon>
        <taxon>Bacillati</taxon>
        <taxon>Actinomycetota</taxon>
        <taxon>Actinomycetes</taxon>
        <taxon>Mycobacteriales</taxon>
        <taxon>Nocardiaceae</taxon>
        <taxon>Nocardia</taxon>
    </lineage>
</organism>